<sequence length="255" mass="27305">MSFLTRFLAIVLAVSFLMTPTKPLKAYELRPIVIELRPSGSGSSATMIITNSHSVPIAIEISAFRREQNADGSDTLTLEEDDLIVGPPQMIIAAGASQSFKVQWIGDPSPQRELTYRIVTEQLPIDLAKGANGTGINGEVKVQYRYEAALYVIPPGAEPSARLASVERVMSEDGTEMLEVGISSEGTMRAILDKPVLELRAADGSMVSLTGKSLVELNGLNILAGNMRKIRLPVPEGLGSGAVSGTLTTEYFVLS</sequence>
<dbReference type="Pfam" id="PF00345">
    <property type="entry name" value="PapD_N"/>
    <property type="match status" value="1"/>
</dbReference>
<keyword evidence="3" id="KW-1185">Reference proteome</keyword>
<reference evidence="2 3" key="1">
    <citation type="submission" date="2022-06" db="EMBL/GenBank/DDBJ databases">
        <authorList>
            <person name="Liu G."/>
        </authorList>
    </citation>
    <scope>NUCLEOTIDE SEQUENCE [LARGE SCALE GENOMIC DNA]</scope>
    <source>
        <strain evidence="2 3">E4</strain>
        <plasmid evidence="2 3">plas1</plasmid>
    </source>
</reference>
<feature type="domain" description="Pili assembly chaperone N-terminal" evidence="1">
    <location>
        <begin position="42"/>
        <end position="155"/>
    </location>
</feature>
<evidence type="ECO:0000313" key="2">
    <source>
        <dbReference type="EMBL" id="USA63199.1"/>
    </source>
</evidence>
<dbReference type="InterPro" id="IPR016147">
    <property type="entry name" value="Pili_assmbl_chaperone_N"/>
</dbReference>
<evidence type="ECO:0000313" key="3">
    <source>
        <dbReference type="Proteomes" id="UP001056619"/>
    </source>
</evidence>
<name>A0ABY4UCH3_9SPHN</name>
<dbReference type="InterPro" id="IPR050643">
    <property type="entry name" value="Periplasmic_pilus_chap"/>
</dbReference>
<gene>
    <name evidence="2" type="ORF">NCF85_15840</name>
</gene>
<dbReference type="SUPFAM" id="SSF49354">
    <property type="entry name" value="PapD-like"/>
    <property type="match status" value="1"/>
</dbReference>
<proteinExistence type="predicted"/>
<evidence type="ECO:0000259" key="1">
    <source>
        <dbReference type="Pfam" id="PF00345"/>
    </source>
</evidence>
<protein>
    <submittedName>
        <fullName evidence="2">Fimbria/pilus periplasmic chaperone</fullName>
    </submittedName>
</protein>
<dbReference type="EMBL" id="CP098495">
    <property type="protein sequence ID" value="USA63199.1"/>
    <property type="molecule type" value="Genomic_DNA"/>
</dbReference>
<dbReference type="Proteomes" id="UP001056619">
    <property type="component" value="Plasmid plas1"/>
</dbReference>
<dbReference type="PANTHER" id="PTHR30251">
    <property type="entry name" value="PILUS ASSEMBLY CHAPERONE"/>
    <property type="match status" value="1"/>
</dbReference>
<dbReference type="InterPro" id="IPR008962">
    <property type="entry name" value="PapD-like_sf"/>
</dbReference>
<dbReference type="RefSeq" id="WP_222827095.1">
    <property type="nucleotide sequence ID" value="NZ_CP098495.1"/>
</dbReference>
<dbReference type="PANTHER" id="PTHR30251:SF4">
    <property type="entry name" value="SLR1668 PROTEIN"/>
    <property type="match status" value="1"/>
</dbReference>
<geneLocation type="plasmid" evidence="2 3">
    <name>plas1</name>
</geneLocation>
<organism evidence="2 3">
    <name type="scientific">Qipengyuania citrea</name>
    <dbReference type="NCBI Taxonomy" id="225971"/>
    <lineage>
        <taxon>Bacteria</taxon>
        <taxon>Pseudomonadati</taxon>
        <taxon>Pseudomonadota</taxon>
        <taxon>Alphaproteobacteria</taxon>
        <taxon>Sphingomonadales</taxon>
        <taxon>Erythrobacteraceae</taxon>
        <taxon>Qipengyuania</taxon>
    </lineage>
</organism>
<keyword evidence="2" id="KW-0614">Plasmid</keyword>
<dbReference type="InterPro" id="IPR013783">
    <property type="entry name" value="Ig-like_fold"/>
</dbReference>
<accession>A0ABY4UCH3</accession>
<dbReference type="Gene3D" id="2.60.40.10">
    <property type="entry name" value="Immunoglobulins"/>
    <property type="match status" value="1"/>
</dbReference>